<organism evidence="2 3">
    <name type="scientific">Punica granatum</name>
    <name type="common">Pomegranate</name>
    <dbReference type="NCBI Taxonomy" id="22663"/>
    <lineage>
        <taxon>Eukaryota</taxon>
        <taxon>Viridiplantae</taxon>
        <taxon>Streptophyta</taxon>
        <taxon>Embryophyta</taxon>
        <taxon>Tracheophyta</taxon>
        <taxon>Spermatophyta</taxon>
        <taxon>Magnoliopsida</taxon>
        <taxon>eudicotyledons</taxon>
        <taxon>Gunneridae</taxon>
        <taxon>Pentapetalae</taxon>
        <taxon>rosids</taxon>
        <taxon>malvids</taxon>
        <taxon>Myrtales</taxon>
        <taxon>Lythraceae</taxon>
        <taxon>Punica</taxon>
    </lineage>
</organism>
<dbReference type="AlphaFoldDB" id="A0A218XNH7"/>
<sequence>MGYRGSNKISKEKLFDAARRYPIGISESKCWCGISSPGSGNRLPVIWLAAQNRKSRISAISSPNWPKSQPKIAIKGGEIEFGRDTTEPTEKKGEIGSRFGILANSCPIGTTPENCEIALIPTVPAISEAQIGAGVTQAVLRPLTRSFSRRRRGVQQPEPPLAADRRRQHHPPPELVTDGLRLIISLLQDQPSRPSLPTSAQLSFRSASLRPARVAPDQPTPFGWFLLRTGRPIRSDPTRPTAQSANLGPAILPQPKPSSGPSCSRPAHSFRAVSPSDRPTDPIRSDPFIRLNLAA</sequence>
<gene>
    <name evidence="2" type="ORF">CDL15_Pgr011043</name>
</gene>
<feature type="region of interest" description="Disordered" evidence="1">
    <location>
        <begin position="231"/>
        <end position="289"/>
    </location>
</feature>
<reference evidence="3" key="1">
    <citation type="journal article" date="2017" name="Plant J.">
        <title>The pomegranate (Punica granatum L.) genome and the genomics of punicalagin biosynthesis.</title>
        <authorList>
            <person name="Qin G."/>
            <person name="Xu C."/>
            <person name="Ming R."/>
            <person name="Tang H."/>
            <person name="Guyot R."/>
            <person name="Kramer E.M."/>
            <person name="Hu Y."/>
            <person name="Yi X."/>
            <person name="Qi Y."/>
            <person name="Xu X."/>
            <person name="Gao Z."/>
            <person name="Pan H."/>
            <person name="Jian J."/>
            <person name="Tian Y."/>
            <person name="Yue Z."/>
            <person name="Xu Y."/>
        </authorList>
    </citation>
    <scope>NUCLEOTIDE SEQUENCE [LARGE SCALE GENOMIC DNA]</scope>
    <source>
        <strain evidence="3">cv. Dabenzi</strain>
    </source>
</reference>
<dbReference type="Proteomes" id="UP000197138">
    <property type="component" value="Unassembled WGS sequence"/>
</dbReference>
<name>A0A218XNH7_PUNGR</name>
<comment type="caution">
    <text evidence="2">The sequence shown here is derived from an EMBL/GenBank/DDBJ whole genome shotgun (WGS) entry which is preliminary data.</text>
</comment>
<feature type="region of interest" description="Disordered" evidence="1">
    <location>
        <begin position="147"/>
        <end position="175"/>
    </location>
</feature>
<evidence type="ECO:0000313" key="3">
    <source>
        <dbReference type="Proteomes" id="UP000197138"/>
    </source>
</evidence>
<protein>
    <submittedName>
        <fullName evidence="2">Uncharacterized protein</fullName>
    </submittedName>
</protein>
<dbReference type="EMBL" id="MTKT01001090">
    <property type="protein sequence ID" value="OWM86219.1"/>
    <property type="molecule type" value="Genomic_DNA"/>
</dbReference>
<evidence type="ECO:0000256" key="1">
    <source>
        <dbReference type="SAM" id="MobiDB-lite"/>
    </source>
</evidence>
<proteinExistence type="predicted"/>
<accession>A0A218XNH7</accession>
<evidence type="ECO:0000313" key="2">
    <source>
        <dbReference type="EMBL" id="OWM86219.1"/>
    </source>
</evidence>